<dbReference type="Proteomes" id="UP001059617">
    <property type="component" value="Chromosome"/>
</dbReference>
<reference evidence="2" key="2">
    <citation type="submission" date="2022-09" db="EMBL/GenBank/DDBJ databases">
        <title>Biosynthetic gene clusters of Dactylosporangioum fulvum.</title>
        <authorList>
            <person name="Caradec T."/>
        </authorList>
    </citation>
    <scope>NUCLEOTIDE SEQUENCE</scope>
    <source>
        <strain evidence="2">NRRL B-16292</strain>
    </source>
</reference>
<name>A0ABY5WAS0_9ACTN</name>
<feature type="transmembrane region" description="Helical" evidence="1">
    <location>
        <begin position="191"/>
        <end position="213"/>
    </location>
</feature>
<proteinExistence type="predicted"/>
<reference evidence="2" key="1">
    <citation type="submission" date="2021-04" db="EMBL/GenBank/DDBJ databases">
        <authorList>
            <person name="Hartkoorn R.C."/>
            <person name="Beaudoing E."/>
            <person name="Hot D."/>
        </authorList>
    </citation>
    <scope>NUCLEOTIDE SEQUENCE</scope>
    <source>
        <strain evidence="2">NRRL B-16292</strain>
    </source>
</reference>
<protein>
    <submittedName>
        <fullName evidence="2">ABC transporter permease</fullName>
    </submittedName>
</protein>
<feature type="transmembrane region" description="Helical" evidence="1">
    <location>
        <begin position="426"/>
        <end position="450"/>
    </location>
</feature>
<keyword evidence="3" id="KW-1185">Reference proteome</keyword>
<feature type="transmembrane region" description="Helical" evidence="1">
    <location>
        <begin position="20"/>
        <end position="41"/>
    </location>
</feature>
<feature type="transmembrane region" description="Helical" evidence="1">
    <location>
        <begin position="154"/>
        <end position="179"/>
    </location>
</feature>
<keyword evidence="1" id="KW-0472">Membrane</keyword>
<feature type="transmembrane region" description="Helical" evidence="1">
    <location>
        <begin position="390"/>
        <end position="414"/>
    </location>
</feature>
<dbReference type="RefSeq" id="WP_259863247.1">
    <property type="nucleotide sequence ID" value="NZ_BAAAST010000006.1"/>
</dbReference>
<gene>
    <name evidence="2" type="ORF">Dfulv_13425</name>
</gene>
<feature type="transmembrane region" description="Helical" evidence="1">
    <location>
        <begin position="123"/>
        <end position="148"/>
    </location>
</feature>
<feature type="transmembrane region" description="Helical" evidence="1">
    <location>
        <begin position="339"/>
        <end position="361"/>
    </location>
</feature>
<feature type="transmembrane region" description="Helical" evidence="1">
    <location>
        <begin position="457"/>
        <end position="482"/>
    </location>
</feature>
<keyword evidence="1" id="KW-1133">Transmembrane helix</keyword>
<evidence type="ECO:0000313" key="2">
    <source>
        <dbReference type="EMBL" id="UWP85166.1"/>
    </source>
</evidence>
<evidence type="ECO:0000256" key="1">
    <source>
        <dbReference type="SAM" id="Phobius"/>
    </source>
</evidence>
<feature type="transmembrane region" description="Helical" evidence="1">
    <location>
        <begin position="291"/>
        <end position="313"/>
    </location>
</feature>
<feature type="transmembrane region" description="Helical" evidence="1">
    <location>
        <begin position="79"/>
        <end position="102"/>
    </location>
</feature>
<evidence type="ECO:0000313" key="3">
    <source>
        <dbReference type="Proteomes" id="UP001059617"/>
    </source>
</evidence>
<accession>A0ABY5WAS0</accession>
<dbReference type="EMBL" id="CP073720">
    <property type="protein sequence ID" value="UWP85166.1"/>
    <property type="molecule type" value="Genomic_DNA"/>
</dbReference>
<organism evidence="2 3">
    <name type="scientific">Dactylosporangium fulvum</name>
    <dbReference type="NCBI Taxonomy" id="53359"/>
    <lineage>
        <taxon>Bacteria</taxon>
        <taxon>Bacillati</taxon>
        <taxon>Actinomycetota</taxon>
        <taxon>Actinomycetes</taxon>
        <taxon>Micromonosporales</taxon>
        <taxon>Micromonosporaceae</taxon>
        <taxon>Dactylosporangium</taxon>
    </lineage>
</organism>
<sequence>MNSLTGTRALARLALRLDRVRLTVWVAGLAVLPMATAANYFKLYPTEEDLRAVSGVLTNPSLVALSGPLFDVSIGGLTAWKIGVTEFILVGLMSLLTVVRHTRTEEETGRLELIRATVIGRHAPLTAALLVTVLANLAIAVLSALGLLATGLPVVGSVAFGLATGLVGILFAAIAAAAAQLTESARAASGIAGAVLGGTYLLRAVGDTGPTWLSWLSPTGWALHLRPYADERWWVALLFAGFAAVFAAVGYALAGRRDVGAGLLPERPGPAEASPALRSPLALAWRLHRGLLLGWTVGLALTGAVMGGAAVGIGNLESPNQQLTDILSRLGGRSGLTDAFLAAIFGVTGMVAAAYTVQATLRLRQEESSGRVEALLATRVGRLRWAASHLAFALLGTALLLAVAGIGGGLVYGAQVHDVGGQVGRLLGAALVQLPAAWVLAGLGIALIGLAPRLSTLTWAALIVSVLLLELGALFGLSQWVVDLTPFAHVPKLPGAAFTVTPLLWLTVIAAALGVAGLAGLRRRDMPVA</sequence>
<feature type="transmembrane region" description="Helical" evidence="1">
    <location>
        <begin position="233"/>
        <end position="254"/>
    </location>
</feature>
<feature type="transmembrane region" description="Helical" evidence="1">
    <location>
        <begin position="502"/>
        <end position="521"/>
    </location>
</feature>
<keyword evidence="1" id="KW-0812">Transmembrane</keyword>